<feature type="transmembrane region" description="Helical" evidence="1">
    <location>
        <begin position="43"/>
        <end position="66"/>
    </location>
</feature>
<keyword evidence="1" id="KW-0812">Transmembrane</keyword>
<evidence type="ECO:0000313" key="2">
    <source>
        <dbReference type="EMBL" id="MBB6549087.1"/>
    </source>
</evidence>
<dbReference type="Proteomes" id="UP000565579">
    <property type="component" value="Unassembled WGS sequence"/>
</dbReference>
<sequence>MRLHLERERMTGAAERARTAPAIAGARLRRTIRGPSRGTTHATLLKLLTGLLSVTALSCVTGLLVFPSRLGAAEAARRSTAPAIVEIVTARAALVRADRAAILSLSSGAELVGPGEKYRNEIAVAGQSLTRAAGHNAAGTKGVGHLQVITGLLVTYAGLIEEADAHFRQEDGRRLGAVHLWSASRLLHDRDSGLLARIDDLLDAHDAELAEQLGRGAMTPVAVAALTVPLVLLAGLLVVTHRFFRRRFRRRTNPWLLLAAGLLGALAWASAHLVASQQEYAPVGDTLRGLIHTASAQTVESHYTGRLALRDLLGQTLCVGAGPCGHTVRQAIDQAGKLTCRQPCSDWIQPMEWTRTMVRKAGDEDTGPHLLIYALDGLIAGAVFLGFRDRLNEYKYRRK</sequence>
<reference evidence="2 3" key="1">
    <citation type="submission" date="2020-08" db="EMBL/GenBank/DDBJ databases">
        <title>Sequencing the genomes of 1000 actinobacteria strains.</title>
        <authorList>
            <person name="Klenk H.-P."/>
        </authorList>
    </citation>
    <scope>NUCLEOTIDE SEQUENCE [LARGE SCALE GENOMIC DNA]</scope>
    <source>
        <strain evidence="2 3">DSM 43768</strain>
    </source>
</reference>
<keyword evidence="1" id="KW-0472">Membrane</keyword>
<keyword evidence="1" id="KW-1133">Transmembrane helix</keyword>
<dbReference type="EMBL" id="JACHMI010000001">
    <property type="protein sequence ID" value="MBB6549087.1"/>
    <property type="molecule type" value="Genomic_DNA"/>
</dbReference>
<accession>A0A7X0NT19</accession>
<evidence type="ECO:0000256" key="1">
    <source>
        <dbReference type="SAM" id="Phobius"/>
    </source>
</evidence>
<dbReference type="RefSeq" id="WP_185103471.1">
    <property type="nucleotide sequence ID" value="NZ_JACHMI010000001.1"/>
</dbReference>
<proteinExistence type="predicted"/>
<feature type="transmembrane region" description="Helical" evidence="1">
    <location>
        <begin position="370"/>
        <end position="387"/>
    </location>
</feature>
<evidence type="ECO:0000313" key="3">
    <source>
        <dbReference type="Proteomes" id="UP000565579"/>
    </source>
</evidence>
<gene>
    <name evidence="2" type="ORF">HD593_003882</name>
</gene>
<dbReference type="AlphaFoldDB" id="A0A7X0NT19"/>
<feature type="transmembrane region" description="Helical" evidence="1">
    <location>
        <begin position="256"/>
        <end position="275"/>
    </location>
</feature>
<feature type="transmembrane region" description="Helical" evidence="1">
    <location>
        <begin position="221"/>
        <end position="244"/>
    </location>
</feature>
<organism evidence="2 3">
    <name type="scientific">Nonomuraea rubra</name>
    <dbReference type="NCBI Taxonomy" id="46180"/>
    <lineage>
        <taxon>Bacteria</taxon>
        <taxon>Bacillati</taxon>
        <taxon>Actinomycetota</taxon>
        <taxon>Actinomycetes</taxon>
        <taxon>Streptosporangiales</taxon>
        <taxon>Streptosporangiaceae</taxon>
        <taxon>Nonomuraea</taxon>
    </lineage>
</organism>
<name>A0A7X0NT19_9ACTN</name>
<keyword evidence="3" id="KW-1185">Reference proteome</keyword>
<protein>
    <submittedName>
        <fullName evidence="2">Uncharacterized protein</fullName>
    </submittedName>
</protein>
<comment type="caution">
    <text evidence="2">The sequence shown here is derived from an EMBL/GenBank/DDBJ whole genome shotgun (WGS) entry which is preliminary data.</text>
</comment>